<protein>
    <recommendedName>
        <fullName evidence="3">DUF1269 domain-containing protein</fullName>
    </recommendedName>
</protein>
<gene>
    <name evidence="1" type="ORF">HMPREF0819_1203</name>
</gene>
<dbReference type="Proteomes" id="UP000005699">
    <property type="component" value="Unassembled WGS sequence"/>
</dbReference>
<sequence length="215" mass="23751">MKLVREKEDRLMADVLTVVFNVESEAYQAFSELKAFKQDQKTQIAQIALVKNENGKISIKDSVDFDDSSHEYATIGGIIGGLLGILSGPIGVIIGYGIGSLAGAASGSMNDANDDSLIEEVTTKLLDGDVAVIALVHEEDESVLNHVFAPYKTNIMRWDAVALAREIELAGQVQDELFDKFQEDVNERRINHFKEQGNDIAEAIKEKFHRLRGKE</sequence>
<name>E8JQD0_STREI</name>
<organism evidence="1 2">
    <name type="scientific">Streptococcus equinus ATCC 9812</name>
    <dbReference type="NCBI Taxonomy" id="525379"/>
    <lineage>
        <taxon>Bacteria</taxon>
        <taxon>Bacillati</taxon>
        <taxon>Bacillota</taxon>
        <taxon>Bacilli</taxon>
        <taxon>Lactobacillales</taxon>
        <taxon>Streptococcaceae</taxon>
        <taxon>Streptococcus</taxon>
    </lineage>
</organism>
<evidence type="ECO:0000313" key="2">
    <source>
        <dbReference type="Proteomes" id="UP000005699"/>
    </source>
</evidence>
<dbReference type="EMBL" id="AEVB01000035">
    <property type="protein sequence ID" value="EFW88613.1"/>
    <property type="molecule type" value="Genomic_DNA"/>
</dbReference>
<dbReference type="InterPro" id="IPR009200">
    <property type="entry name" value="DUF1269_membrane"/>
</dbReference>
<accession>E8JQD0</accession>
<dbReference type="Pfam" id="PF06897">
    <property type="entry name" value="DUF1269"/>
    <property type="match status" value="1"/>
</dbReference>
<evidence type="ECO:0008006" key="3">
    <source>
        <dbReference type="Google" id="ProtNLM"/>
    </source>
</evidence>
<dbReference type="AlphaFoldDB" id="E8JQD0"/>
<proteinExistence type="predicted"/>
<reference evidence="1 2" key="1">
    <citation type="submission" date="2010-12" db="EMBL/GenBank/DDBJ databases">
        <authorList>
            <person name="Muzny D."/>
            <person name="Qin X."/>
            <person name="Deng J."/>
            <person name="Jiang H."/>
            <person name="Liu Y."/>
            <person name="Qu J."/>
            <person name="Song X.-Z."/>
            <person name="Zhang L."/>
            <person name="Thornton R."/>
            <person name="Coyle M."/>
            <person name="Francisco L."/>
            <person name="Jackson L."/>
            <person name="Javaid M."/>
            <person name="Korchina V."/>
            <person name="Kovar C."/>
            <person name="Mata R."/>
            <person name="Mathew T."/>
            <person name="Ngo R."/>
            <person name="Nguyen L."/>
            <person name="Nguyen N."/>
            <person name="Okwuonu G."/>
            <person name="Ongeri F."/>
            <person name="Pham C."/>
            <person name="Simmons D."/>
            <person name="Wilczek-Boney K."/>
            <person name="Hale W."/>
            <person name="Jakkamsetti A."/>
            <person name="Pham P."/>
            <person name="Ruth R."/>
            <person name="San Lucas F."/>
            <person name="Warren J."/>
            <person name="Zhang J."/>
            <person name="Zhao Z."/>
            <person name="Zhou C."/>
            <person name="Zhu D."/>
            <person name="Lee S."/>
            <person name="Bess C."/>
            <person name="Blankenburg K."/>
            <person name="Forbes L."/>
            <person name="Fu Q."/>
            <person name="Gubbala S."/>
            <person name="Hirani K."/>
            <person name="Jayaseelan J.C."/>
            <person name="Lara F."/>
            <person name="Munidasa M."/>
            <person name="Palculict T."/>
            <person name="Patil S."/>
            <person name="Pu L.-L."/>
            <person name="Saada N."/>
            <person name="Tang L."/>
            <person name="Weissenberger G."/>
            <person name="Zhu Y."/>
            <person name="Hemphill L."/>
            <person name="Shang Y."/>
            <person name="Youmans B."/>
            <person name="Ayvaz T."/>
            <person name="Ross M."/>
            <person name="Santibanez J."/>
            <person name="Aqrawi P."/>
            <person name="Gross S."/>
            <person name="Joshi V."/>
            <person name="Fowler G."/>
            <person name="Nazareth L."/>
            <person name="Reid J."/>
            <person name="Worley K."/>
            <person name="Petrosino J."/>
            <person name="Highlander S."/>
            <person name="Gibbs R."/>
        </authorList>
    </citation>
    <scope>NUCLEOTIDE SEQUENCE [LARGE SCALE GENOMIC DNA]</scope>
    <source>
        <strain evidence="1 2">ATCC 9812</strain>
    </source>
</reference>
<dbReference type="eggNOG" id="COG4803">
    <property type="taxonomic scope" value="Bacteria"/>
</dbReference>
<dbReference type="HOGENOM" id="CLU_107989_2_0_9"/>
<evidence type="ECO:0000313" key="1">
    <source>
        <dbReference type="EMBL" id="EFW88613.1"/>
    </source>
</evidence>
<comment type="caution">
    <text evidence="1">The sequence shown here is derived from an EMBL/GenBank/DDBJ whole genome shotgun (WGS) entry which is preliminary data.</text>
</comment>